<proteinExistence type="predicted"/>
<evidence type="ECO:0000313" key="1">
    <source>
        <dbReference type="EMBL" id="CAG6474467.1"/>
    </source>
</evidence>
<dbReference type="EMBL" id="HBUE01074782">
    <property type="protein sequence ID" value="CAG6474467.1"/>
    <property type="molecule type" value="Transcribed_RNA"/>
</dbReference>
<dbReference type="AlphaFoldDB" id="A0A8D8BFF7"/>
<protein>
    <submittedName>
        <fullName evidence="1">(northern house mosquito) hypothetical protein</fullName>
    </submittedName>
</protein>
<name>A0A8D8BFF7_CULPI</name>
<organism evidence="1">
    <name type="scientific">Culex pipiens</name>
    <name type="common">House mosquito</name>
    <dbReference type="NCBI Taxonomy" id="7175"/>
    <lineage>
        <taxon>Eukaryota</taxon>
        <taxon>Metazoa</taxon>
        <taxon>Ecdysozoa</taxon>
        <taxon>Arthropoda</taxon>
        <taxon>Hexapoda</taxon>
        <taxon>Insecta</taxon>
        <taxon>Pterygota</taxon>
        <taxon>Neoptera</taxon>
        <taxon>Endopterygota</taxon>
        <taxon>Diptera</taxon>
        <taxon>Nematocera</taxon>
        <taxon>Culicoidea</taxon>
        <taxon>Culicidae</taxon>
        <taxon>Culicinae</taxon>
        <taxon>Culicini</taxon>
        <taxon>Culex</taxon>
        <taxon>Culex</taxon>
    </lineage>
</organism>
<accession>A0A8D8BFF7</accession>
<reference evidence="1" key="1">
    <citation type="submission" date="2021-05" db="EMBL/GenBank/DDBJ databases">
        <authorList>
            <person name="Alioto T."/>
            <person name="Alioto T."/>
            <person name="Gomez Garrido J."/>
        </authorList>
    </citation>
    <scope>NUCLEOTIDE SEQUENCE</scope>
</reference>
<sequence length="171" mass="18821">MGRLAGVHGAVHCGQVLLLGPLRQQKSLGFTVSRLEVSSFRQMSFQILGFIGTFELGLDFEELAVRSIQTFQTDRNLARVRLSVELRDELFHLVAHGLDTLPPDQAIGQPLLRRSHNAHSHSPLDFATTKDKTRETETARSIGYGFSRRARTELRDAGSTGAGTTDAIVPP</sequence>